<evidence type="ECO:0000256" key="3">
    <source>
        <dbReference type="ARBA" id="ARBA00022741"/>
    </source>
</evidence>
<dbReference type="EMBL" id="NJHN03000095">
    <property type="protein sequence ID" value="KAH9415593.1"/>
    <property type="molecule type" value="Genomic_DNA"/>
</dbReference>
<comment type="caution">
    <text evidence="12">The sequence shown here is derived from an EMBL/GenBank/DDBJ whole genome shotgun (WGS) entry which is preliminary data.</text>
</comment>
<dbReference type="InterPro" id="IPR036986">
    <property type="entry name" value="S4_RNA-bd_sf"/>
</dbReference>
<comment type="similarity">
    <text evidence="10">Belongs to the class-I aminoacyl-tRNA synthetase family.</text>
</comment>
<dbReference type="InterPro" id="IPR002307">
    <property type="entry name" value="Tyr-tRNA-ligase"/>
</dbReference>
<name>A0ABQ8IZ68_DERPT</name>
<keyword evidence="4 10" id="KW-0067">ATP-binding</keyword>
<evidence type="ECO:0000256" key="2">
    <source>
        <dbReference type="ARBA" id="ARBA00022598"/>
    </source>
</evidence>
<dbReference type="Gene3D" id="3.10.290.10">
    <property type="entry name" value="RNA-binding S4 domain"/>
    <property type="match status" value="1"/>
</dbReference>
<dbReference type="PANTHER" id="PTHR11766">
    <property type="entry name" value="TYROSYL-TRNA SYNTHETASE"/>
    <property type="match status" value="1"/>
</dbReference>
<keyword evidence="13" id="KW-1185">Reference proteome</keyword>
<proteinExistence type="inferred from homology"/>
<dbReference type="SUPFAM" id="SSF55174">
    <property type="entry name" value="Alpha-L RNA-binding motif"/>
    <property type="match status" value="1"/>
</dbReference>
<dbReference type="PROSITE" id="PS00178">
    <property type="entry name" value="AA_TRNA_LIGASE_I"/>
    <property type="match status" value="1"/>
</dbReference>
<evidence type="ECO:0000256" key="7">
    <source>
        <dbReference type="ARBA" id="ARBA00023146"/>
    </source>
</evidence>
<evidence type="ECO:0000313" key="13">
    <source>
        <dbReference type="Proteomes" id="UP000887458"/>
    </source>
</evidence>
<dbReference type="Pfam" id="PF00579">
    <property type="entry name" value="tRNA-synt_1b"/>
    <property type="match status" value="1"/>
</dbReference>
<keyword evidence="6 10" id="KW-0648">Protein biosynthesis</keyword>
<evidence type="ECO:0000256" key="5">
    <source>
        <dbReference type="ARBA" id="ARBA00022884"/>
    </source>
</evidence>
<dbReference type="InterPro" id="IPR002305">
    <property type="entry name" value="aa-tRNA-synth_Ic"/>
</dbReference>
<keyword evidence="5" id="KW-0694">RNA-binding</keyword>
<reference evidence="12 13" key="2">
    <citation type="journal article" date="2022" name="Mol. Biol. Evol.">
        <title>Comparative Genomics Reveals Insights into the Divergent Evolution of Astigmatic Mites and Household Pest Adaptations.</title>
        <authorList>
            <person name="Xiong Q."/>
            <person name="Wan A.T."/>
            <person name="Liu X."/>
            <person name="Fung C.S."/>
            <person name="Xiao X."/>
            <person name="Malainual N."/>
            <person name="Hou J."/>
            <person name="Wang L."/>
            <person name="Wang M."/>
            <person name="Yang K.Y."/>
            <person name="Cui Y."/>
            <person name="Leung E.L."/>
            <person name="Nong W."/>
            <person name="Shin S.K."/>
            <person name="Au S.W."/>
            <person name="Jeong K.Y."/>
            <person name="Chew F.T."/>
            <person name="Hui J.H."/>
            <person name="Leung T.F."/>
            <person name="Tungtrongchitr A."/>
            <person name="Zhong N."/>
            <person name="Liu Z."/>
            <person name="Tsui S.K."/>
        </authorList>
    </citation>
    <scope>NUCLEOTIDE SEQUENCE [LARGE SCALE GENOMIC DNA]</scope>
    <source>
        <strain evidence="12">Derp</strain>
    </source>
</reference>
<accession>A0ABQ8IZ68</accession>
<dbReference type="InterPro" id="IPR024088">
    <property type="entry name" value="Tyr-tRNA-ligase_bac-type"/>
</dbReference>
<keyword evidence="7 10" id="KW-0030">Aminoacyl-tRNA synthetase</keyword>
<dbReference type="EC" id="6.1.1.1" evidence="1 10"/>
<dbReference type="Gene3D" id="3.40.50.620">
    <property type="entry name" value="HUPs"/>
    <property type="match status" value="1"/>
</dbReference>
<keyword evidence="2 10" id="KW-0436">Ligase</keyword>
<evidence type="ECO:0000256" key="4">
    <source>
        <dbReference type="ARBA" id="ARBA00022840"/>
    </source>
</evidence>
<dbReference type="Gene3D" id="1.10.240.10">
    <property type="entry name" value="Tyrosyl-Transfer RNA Synthetase"/>
    <property type="match status" value="1"/>
</dbReference>
<evidence type="ECO:0000256" key="6">
    <source>
        <dbReference type="ARBA" id="ARBA00022917"/>
    </source>
</evidence>
<evidence type="ECO:0000256" key="1">
    <source>
        <dbReference type="ARBA" id="ARBA00013160"/>
    </source>
</evidence>
<dbReference type="PRINTS" id="PR01040">
    <property type="entry name" value="TRNASYNTHTYR"/>
</dbReference>
<protein>
    <recommendedName>
        <fullName evidence="1 10">Tyrosine--tRNA ligase</fullName>
        <ecNumber evidence="1 10">6.1.1.1</ecNumber>
    </recommendedName>
    <alternativeName>
        <fullName evidence="8 10">Tyrosyl-tRNA synthetase</fullName>
    </alternativeName>
</protein>
<feature type="domain" description="Tyrosine--tRNA ligase SYY-like C-terminal" evidence="11">
    <location>
        <begin position="376"/>
        <end position="462"/>
    </location>
</feature>
<evidence type="ECO:0000256" key="10">
    <source>
        <dbReference type="RuleBase" id="RU361234"/>
    </source>
</evidence>
<keyword evidence="3 10" id="KW-0547">Nucleotide-binding</keyword>
<organism evidence="12 13">
    <name type="scientific">Dermatophagoides pteronyssinus</name>
    <name type="common">European house dust mite</name>
    <dbReference type="NCBI Taxonomy" id="6956"/>
    <lineage>
        <taxon>Eukaryota</taxon>
        <taxon>Metazoa</taxon>
        <taxon>Ecdysozoa</taxon>
        <taxon>Arthropoda</taxon>
        <taxon>Chelicerata</taxon>
        <taxon>Arachnida</taxon>
        <taxon>Acari</taxon>
        <taxon>Acariformes</taxon>
        <taxon>Sarcoptiformes</taxon>
        <taxon>Astigmata</taxon>
        <taxon>Psoroptidia</taxon>
        <taxon>Analgoidea</taxon>
        <taxon>Pyroglyphidae</taxon>
        <taxon>Dermatophagoidinae</taxon>
        <taxon>Dermatophagoides</taxon>
    </lineage>
</organism>
<reference evidence="12 13" key="1">
    <citation type="journal article" date="2018" name="J. Allergy Clin. Immunol.">
        <title>High-quality assembly of Dermatophagoides pteronyssinus genome and transcriptome reveals a wide range of novel allergens.</title>
        <authorList>
            <person name="Liu X.Y."/>
            <person name="Yang K.Y."/>
            <person name="Wang M.Q."/>
            <person name="Kwok J.S."/>
            <person name="Zeng X."/>
            <person name="Yang Z."/>
            <person name="Xiao X.J."/>
            <person name="Lau C.P."/>
            <person name="Li Y."/>
            <person name="Huang Z.M."/>
            <person name="Ba J.G."/>
            <person name="Yim A.K."/>
            <person name="Ouyang C.Y."/>
            <person name="Ngai S.M."/>
            <person name="Chan T.F."/>
            <person name="Leung E.L."/>
            <person name="Liu L."/>
            <person name="Liu Z.G."/>
            <person name="Tsui S.K."/>
        </authorList>
    </citation>
    <scope>NUCLEOTIDE SEQUENCE [LARGE SCALE GENOMIC DNA]</scope>
    <source>
        <strain evidence="12">Derp</strain>
    </source>
</reference>
<gene>
    <name evidence="12" type="primary">YARS2</name>
    <name evidence="12" type="ORF">DERP_000080</name>
</gene>
<evidence type="ECO:0000256" key="8">
    <source>
        <dbReference type="ARBA" id="ARBA00033323"/>
    </source>
</evidence>
<dbReference type="InterPro" id="IPR054608">
    <property type="entry name" value="SYY-like_C"/>
</dbReference>
<evidence type="ECO:0000313" key="12">
    <source>
        <dbReference type="EMBL" id="KAH9415593.1"/>
    </source>
</evidence>
<dbReference type="GO" id="GO:0016874">
    <property type="term" value="F:ligase activity"/>
    <property type="evidence" value="ECO:0007669"/>
    <property type="project" value="UniProtKB-KW"/>
</dbReference>
<evidence type="ECO:0000256" key="9">
    <source>
        <dbReference type="ARBA" id="ARBA00048248"/>
    </source>
</evidence>
<dbReference type="Pfam" id="PF22421">
    <property type="entry name" value="SYY_C-terminal"/>
    <property type="match status" value="1"/>
</dbReference>
<dbReference type="InterPro" id="IPR001412">
    <property type="entry name" value="aa-tRNA-synth_I_CS"/>
</dbReference>
<dbReference type="SUPFAM" id="SSF52374">
    <property type="entry name" value="Nucleotidylyl transferase"/>
    <property type="match status" value="1"/>
</dbReference>
<evidence type="ECO:0000259" key="11">
    <source>
        <dbReference type="Pfam" id="PF22421"/>
    </source>
</evidence>
<comment type="catalytic activity">
    <reaction evidence="9 10">
        <text>tRNA(Tyr) + L-tyrosine + ATP = L-tyrosyl-tRNA(Tyr) + AMP + diphosphate + H(+)</text>
        <dbReference type="Rhea" id="RHEA:10220"/>
        <dbReference type="Rhea" id="RHEA-COMP:9706"/>
        <dbReference type="Rhea" id="RHEA-COMP:9707"/>
        <dbReference type="ChEBI" id="CHEBI:15378"/>
        <dbReference type="ChEBI" id="CHEBI:30616"/>
        <dbReference type="ChEBI" id="CHEBI:33019"/>
        <dbReference type="ChEBI" id="CHEBI:58315"/>
        <dbReference type="ChEBI" id="CHEBI:78442"/>
        <dbReference type="ChEBI" id="CHEBI:78536"/>
        <dbReference type="ChEBI" id="CHEBI:456215"/>
        <dbReference type="EC" id="6.1.1.1"/>
    </reaction>
</comment>
<sequence>MMQSIVRSNSILRLSSQFSNHILLKRFIGSNTFDQLSSKGLFYSHFPQSTNINEILSRKQIIYAGFDPTNKSLHVGNLLVIISLLHLHHHGHQIILLIGDATARIGDPSGKVQERPILSDNFIDLNAIGIQRDVQQVFENYQKYFAKNDNSDRKFITHLNSEWFNKMNVVDFINKYARYLRMGDMLNKSAIRERLESPIGLSFAEFAYQTFQAYDWYHLYKRYGCRIQVGGIDQTVNIHNGYDLIKKIDQQLTCGLFIPLITDKRGNKLGKSEGKAVFLNPEMTTPFGLYQKYFMRIPDRDINRLLKLFSFRPLTEIETLIQIQMKNPKPWQLQKRLAEEMTLLVHGQDGLDQAKRITSALFDKNLDQLGDLNEQEINDVFDGVPTIHMEFINQQTTVLSLAMRTNFFHSEIEAINTIKDGGLYINYNRHSKADDFIEDKPEHIMKNHITIVSLGKRTHCLVKWL</sequence>
<dbReference type="NCBIfam" id="TIGR00234">
    <property type="entry name" value="tyrS"/>
    <property type="match status" value="1"/>
</dbReference>
<dbReference type="PANTHER" id="PTHR11766:SF0">
    <property type="entry name" value="TYROSINE--TRNA LIGASE, MITOCHONDRIAL"/>
    <property type="match status" value="1"/>
</dbReference>
<dbReference type="InterPro" id="IPR014729">
    <property type="entry name" value="Rossmann-like_a/b/a_fold"/>
</dbReference>
<dbReference type="Proteomes" id="UP000887458">
    <property type="component" value="Unassembled WGS sequence"/>
</dbReference>